<sequence length="169" mass="18017">MVKLRPLAGAILASVLLTGSIAATPAAASTAETVTISAAAAARPGNGKILYSRYSRGQGTLKVKNGNRTDAVITLVRGRSKALSVYVRARSTATVRVVRDGTYTIFYTSGHRFSTSSGRFTRNPAYRRFDKRLRFVTTSTSSTIWTLTLTPTRGGNAPTRGVSPSDFPA</sequence>
<dbReference type="EMBL" id="JBHTEE010000001">
    <property type="protein sequence ID" value="MFC7600739.1"/>
    <property type="molecule type" value="Genomic_DNA"/>
</dbReference>
<comment type="caution">
    <text evidence="2">The sequence shown here is derived from an EMBL/GenBank/DDBJ whole genome shotgun (WGS) entry which is preliminary data.</text>
</comment>
<organism evidence="2 3">
    <name type="scientific">Streptosporangium amethystogenes subsp. fukuiense</name>
    <dbReference type="NCBI Taxonomy" id="698418"/>
    <lineage>
        <taxon>Bacteria</taxon>
        <taxon>Bacillati</taxon>
        <taxon>Actinomycetota</taxon>
        <taxon>Actinomycetes</taxon>
        <taxon>Streptosporangiales</taxon>
        <taxon>Streptosporangiaceae</taxon>
        <taxon>Streptosporangium</taxon>
    </lineage>
</organism>
<gene>
    <name evidence="2" type="ORF">ACFQVD_11595</name>
</gene>
<proteinExistence type="predicted"/>
<accession>A0ABW2SXE7</accession>
<name>A0ABW2SXE7_9ACTN</name>
<feature type="signal peptide" evidence="1">
    <location>
        <begin position="1"/>
        <end position="28"/>
    </location>
</feature>
<keyword evidence="1" id="KW-0732">Signal</keyword>
<evidence type="ECO:0000313" key="2">
    <source>
        <dbReference type="EMBL" id="MFC7600739.1"/>
    </source>
</evidence>
<evidence type="ECO:0000313" key="3">
    <source>
        <dbReference type="Proteomes" id="UP001596514"/>
    </source>
</evidence>
<evidence type="ECO:0000256" key="1">
    <source>
        <dbReference type="SAM" id="SignalP"/>
    </source>
</evidence>
<reference evidence="3" key="1">
    <citation type="journal article" date="2019" name="Int. J. Syst. Evol. Microbiol.">
        <title>The Global Catalogue of Microorganisms (GCM) 10K type strain sequencing project: providing services to taxonomists for standard genome sequencing and annotation.</title>
        <authorList>
            <consortium name="The Broad Institute Genomics Platform"/>
            <consortium name="The Broad Institute Genome Sequencing Center for Infectious Disease"/>
            <person name="Wu L."/>
            <person name="Ma J."/>
        </authorList>
    </citation>
    <scope>NUCLEOTIDE SEQUENCE [LARGE SCALE GENOMIC DNA]</scope>
    <source>
        <strain evidence="3">JCM 10083</strain>
    </source>
</reference>
<protein>
    <submittedName>
        <fullName evidence="2">Uncharacterized protein</fullName>
    </submittedName>
</protein>
<dbReference type="Proteomes" id="UP001596514">
    <property type="component" value="Unassembled WGS sequence"/>
</dbReference>
<feature type="chain" id="PRO_5045457672" evidence="1">
    <location>
        <begin position="29"/>
        <end position="169"/>
    </location>
</feature>
<keyword evidence="3" id="KW-1185">Reference proteome</keyword>
<dbReference type="RefSeq" id="WP_343968589.1">
    <property type="nucleotide sequence ID" value="NZ_BAAAGK010000066.1"/>
</dbReference>